<dbReference type="AlphaFoldDB" id="A0A6M3LLT1"/>
<evidence type="ECO:0000256" key="1">
    <source>
        <dbReference type="SAM" id="Coils"/>
    </source>
</evidence>
<feature type="coiled-coil region" evidence="1">
    <location>
        <begin position="246"/>
        <end position="273"/>
    </location>
</feature>
<evidence type="ECO:0000313" key="2">
    <source>
        <dbReference type="EMBL" id="QJA94254.1"/>
    </source>
</evidence>
<gene>
    <name evidence="2" type="ORF">MM415B03913_0004</name>
</gene>
<keyword evidence="1" id="KW-0175">Coiled coil</keyword>
<reference evidence="2" key="1">
    <citation type="submission" date="2020-03" db="EMBL/GenBank/DDBJ databases">
        <title>The deep terrestrial virosphere.</title>
        <authorList>
            <person name="Holmfeldt K."/>
            <person name="Nilsson E."/>
            <person name="Simone D."/>
            <person name="Lopez-Fernandez M."/>
            <person name="Wu X."/>
            <person name="de Brujin I."/>
            <person name="Lundin D."/>
            <person name="Andersson A."/>
            <person name="Bertilsson S."/>
            <person name="Dopson M."/>
        </authorList>
    </citation>
    <scope>NUCLEOTIDE SEQUENCE</scope>
    <source>
        <strain evidence="2">MM415B03913</strain>
    </source>
</reference>
<protein>
    <submittedName>
        <fullName evidence="2">Uncharacterized protein</fullName>
    </submittedName>
</protein>
<accession>A0A6M3LLT1</accession>
<proteinExistence type="predicted"/>
<organism evidence="2">
    <name type="scientific">viral metagenome</name>
    <dbReference type="NCBI Taxonomy" id="1070528"/>
    <lineage>
        <taxon>unclassified sequences</taxon>
        <taxon>metagenomes</taxon>
        <taxon>organismal metagenomes</taxon>
    </lineage>
</organism>
<name>A0A6M3LLT1_9ZZZZ</name>
<sequence length="307" mass="35701">MTAAKVSKEDKKPIDEKPILDSPEIIVDEKTFLGWVTNAHHLSKYPNGIPRLKHKVAIVGFAPSCADVRVYFNDPDWEIWGLNQLYLQFPTMAEKATRWFQIHQRSSYDQAVRDHKHDDWLKAQTNFPIYLDPATWKESGIPMGIPYPRFEIQKTFGDYFTNSISWMISLAVYEHIKYGGLEKLAIYGVDMAQDEEFREQRPSCEWLVGWAQALIGKDNVYIPAKSDLMKTTWIYPFEEGSAEKFRVKLDARIDELSQRAQQIRSQKLQLHDQEMQLIGAKDNALYIKKTWSDVIRSEVPGQVLMNR</sequence>
<dbReference type="EMBL" id="MT143216">
    <property type="protein sequence ID" value="QJA94254.1"/>
    <property type="molecule type" value="Genomic_DNA"/>
</dbReference>